<dbReference type="PROSITE" id="PS51502">
    <property type="entry name" value="S_R_A_B_BARREL"/>
    <property type="match status" value="1"/>
</dbReference>
<evidence type="ECO:0000259" key="1">
    <source>
        <dbReference type="PROSITE" id="PS51502"/>
    </source>
</evidence>
<reference evidence="2 3" key="1">
    <citation type="submission" date="2024-07" db="EMBL/GenBank/DDBJ databases">
        <title>Uliginosibacterium paludis KCTC:42655.</title>
        <authorList>
            <person name="Kim M.K."/>
        </authorList>
    </citation>
    <scope>NUCLEOTIDE SEQUENCE [LARGE SCALE GENOMIC DNA]</scope>
    <source>
        <strain evidence="2 3">KCTC 42655</strain>
    </source>
</reference>
<dbReference type="SMART" id="SM00886">
    <property type="entry name" value="Dabb"/>
    <property type="match status" value="1"/>
</dbReference>
<dbReference type="Gene3D" id="3.30.70.100">
    <property type="match status" value="1"/>
</dbReference>
<accession>A0ABV2CQC8</accession>
<dbReference type="Proteomes" id="UP001548590">
    <property type="component" value="Unassembled WGS sequence"/>
</dbReference>
<feature type="domain" description="Stress-response A/B barrel" evidence="1">
    <location>
        <begin position="2"/>
        <end position="97"/>
    </location>
</feature>
<dbReference type="Pfam" id="PF07876">
    <property type="entry name" value="Dabb"/>
    <property type="match status" value="1"/>
</dbReference>
<dbReference type="EMBL" id="JBEWLZ010000004">
    <property type="protein sequence ID" value="MET1490068.1"/>
    <property type="molecule type" value="Genomic_DNA"/>
</dbReference>
<dbReference type="RefSeq" id="WP_345923518.1">
    <property type="nucleotide sequence ID" value="NZ_JBDIVF010000001.1"/>
</dbReference>
<name>A0ABV2CQC8_9RHOO</name>
<dbReference type="PANTHER" id="PTHR37832">
    <property type="entry name" value="BLL2683 PROTEIN"/>
    <property type="match status" value="1"/>
</dbReference>
<dbReference type="PANTHER" id="PTHR37832:SF1">
    <property type="entry name" value="STRESS-RESPONSE A_B BARREL DOMAIN-CONTAINING PROTEIN"/>
    <property type="match status" value="1"/>
</dbReference>
<dbReference type="SUPFAM" id="SSF54909">
    <property type="entry name" value="Dimeric alpha+beta barrel"/>
    <property type="match status" value="1"/>
</dbReference>
<gene>
    <name evidence="2" type="ORF">ABVT11_09540</name>
</gene>
<organism evidence="2 3">
    <name type="scientific">Uliginosibacterium paludis</name>
    <dbReference type="NCBI Taxonomy" id="1615952"/>
    <lineage>
        <taxon>Bacteria</taxon>
        <taxon>Pseudomonadati</taxon>
        <taxon>Pseudomonadota</taxon>
        <taxon>Betaproteobacteria</taxon>
        <taxon>Rhodocyclales</taxon>
        <taxon>Zoogloeaceae</taxon>
        <taxon>Uliginosibacterium</taxon>
    </lineage>
</organism>
<protein>
    <submittedName>
        <fullName evidence="2">Dabb family protein</fullName>
    </submittedName>
</protein>
<keyword evidence="3" id="KW-1185">Reference proteome</keyword>
<proteinExistence type="predicted"/>
<dbReference type="InterPro" id="IPR013097">
    <property type="entry name" value="Dabb"/>
</dbReference>
<evidence type="ECO:0000313" key="2">
    <source>
        <dbReference type="EMBL" id="MET1490068.1"/>
    </source>
</evidence>
<sequence length="97" mass="10729">MITHVVLFRFLPGVAPDGPAARAFHDAMMGLPGQIPLIRSWQCGFNTVVDTQAADYVLVAGFESEADLYAYFEHPAHVRVLDELKDVADLQFGDIPR</sequence>
<comment type="caution">
    <text evidence="2">The sequence shown here is derived from an EMBL/GenBank/DDBJ whole genome shotgun (WGS) entry which is preliminary data.</text>
</comment>
<dbReference type="InterPro" id="IPR011008">
    <property type="entry name" value="Dimeric_a/b-barrel"/>
</dbReference>
<evidence type="ECO:0000313" key="3">
    <source>
        <dbReference type="Proteomes" id="UP001548590"/>
    </source>
</evidence>